<dbReference type="EMBL" id="VTOY01000003">
    <property type="protein sequence ID" value="TYZ23374.1"/>
    <property type="molecule type" value="Genomic_DNA"/>
</dbReference>
<protein>
    <submittedName>
        <fullName evidence="2">Uncharacterized protein</fullName>
    </submittedName>
</protein>
<keyword evidence="3" id="KW-1185">Reference proteome</keyword>
<evidence type="ECO:0000256" key="1">
    <source>
        <dbReference type="SAM" id="MobiDB-lite"/>
    </source>
</evidence>
<accession>A0A5D6W9S9</accession>
<dbReference type="AlphaFoldDB" id="A0A5D6W9S9"/>
<gene>
    <name evidence="2" type="ORF">FZ040_05705</name>
</gene>
<sequence>MVKIITGLKNGDLRSALAAKEEYFEHAPSEEFRGAVRQALKKAKHRPHEGVRRGRIHLDAPSSSPIGKLAKAIA</sequence>
<dbReference type="RefSeq" id="WP_149171126.1">
    <property type="nucleotide sequence ID" value="NZ_VTOY01000003.1"/>
</dbReference>
<evidence type="ECO:0000313" key="3">
    <source>
        <dbReference type="Proteomes" id="UP000323646"/>
    </source>
</evidence>
<feature type="compositionally biased region" description="Basic and acidic residues" evidence="1">
    <location>
        <begin position="48"/>
        <end position="58"/>
    </location>
</feature>
<name>A0A5D6W9S9_9FIRM</name>
<dbReference type="Proteomes" id="UP000323646">
    <property type="component" value="Unassembled WGS sequence"/>
</dbReference>
<reference evidence="2 3" key="1">
    <citation type="submission" date="2019-08" db="EMBL/GenBank/DDBJ databases">
        <title>Selenomonas sp. mPRGC5 and Selenomonas sp. mPRGC8 isolated from ruminal fluid of dairy goat (Capra hircus).</title>
        <authorList>
            <person name="Poothong S."/>
            <person name="Nuengjamnong C."/>
            <person name="Tanasupawat S."/>
        </authorList>
    </citation>
    <scope>NUCLEOTIDE SEQUENCE [LARGE SCALE GENOMIC DNA]</scope>
    <source>
        <strain evidence="3">mPRGC5</strain>
    </source>
</reference>
<dbReference type="OrthoDB" id="3035516at2"/>
<proteinExistence type="predicted"/>
<evidence type="ECO:0000313" key="2">
    <source>
        <dbReference type="EMBL" id="TYZ23374.1"/>
    </source>
</evidence>
<organism evidence="2 3">
    <name type="scientific">Selenomonas ruminis</name>
    <dbReference type="NCBI Taxonomy" id="2593411"/>
    <lineage>
        <taxon>Bacteria</taxon>
        <taxon>Bacillati</taxon>
        <taxon>Bacillota</taxon>
        <taxon>Negativicutes</taxon>
        <taxon>Selenomonadales</taxon>
        <taxon>Selenomonadaceae</taxon>
        <taxon>Selenomonas</taxon>
    </lineage>
</organism>
<comment type="caution">
    <text evidence="2">The sequence shown here is derived from an EMBL/GenBank/DDBJ whole genome shotgun (WGS) entry which is preliminary data.</text>
</comment>
<feature type="region of interest" description="Disordered" evidence="1">
    <location>
        <begin position="42"/>
        <end position="63"/>
    </location>
</feature>